<reference evidence="1 2" key="1">
    <citation type="submission" date="2019-12" db="EMBL/GenBank/DDBJ databases">
        <title>Chromosome-level assembly of the Caenorhabditis remanei genome.</title>
        <authorList>
            <person name="Teterina A.A."/>
            <person name="Willis J.H."/>
            <person name="Phillips P.C."/>
        </authorList>
    </citation>
    <scope>NUCLEOTIDE SEQUENCE [LARGE SCALE GENOMIC DNA]</scope>
    <source>
        <strain evidence="1 2">PX506</strain>
        <tissue evidence="1">Whole organism</tissue>
    </source>
</reference>
<gene>
    <name evidence="1" type="ORF">GCK72_017117</name>
</gene>
<dbReference type="KEGG" id="crq:GCK72_017117"/>
<organism evidence="1 2">
    <name type="scientific">Caenorhabditis remanei</name>
    <name type="common">Caenorhabditis vulgaris</name>
    <dbReference type="NCBI Taxonomy" id="31234"/>
    <lineage>
        <taxon>Eukaryota</taxon>
        <taxon>Metazoa</taxon>
        <taxon>Ecdysozoa</taxon>
        <taxon>Nematoda</taxon>
        <taxon>Chromadorea</taxon>
        <taxon>Rhabditida</taxon>
        <taxon>Rhabditina</taxon>
        <taxon>Rhabditomorpha</taxon>
        <taxon>Rhabditoidea</taxon>
        <taxon>Rhabditidae</taxon>
        <taxon>Peloderinae</taxon>
        <taxon>Caenorhabditis</taxon>
    </lineage>
</organism>
<name>A0A6A5G6U1_CAERE</name>
<dbReference type="EMBL" id="WUAV01000005">
    <property type="protein sequence ID" value="KAF1750566.1"/>
    <property type="molecule type" value="Genomic_DNA"/>
</dbReference>
<dbReference type="AlphaFoldDB" id="A0A6A5G6U1"/>
<comment type="caution">
    <text evidence="1">The sequence shown here is derived from an EMBL/GenBank/DDBJ whole genome shotgun (WGS) entry which is preliminary data.</text>
</comment>
<proteinExistence type="predicted"/>
<evidence type="ECO:0000313" key="2">
    <source>
        <dbReference type="Proteomes" id="UP000483820"/>
    </source>
</evidence>
<accession>A0A6A5G6U1</accession>
<sequence>MEQKGAELIKVCPSEIYIKFKKFINNSPFSSLQQGIQRRLHSIHTPIQLLQVPPTQFDSFHAVDSGKRQNCFSIGRRHVIPSGYCTTTPIC</sequence>
<dbReference type="RefSeq" id="XP_053580807.1">
    <property type="nucleotide sequence ID" value="XM_053731894.1"/>
</dbReference>
<protein>
    <submittedName>
        <fullName evidence="1">Uncharacterized protein</fullName>
    </submittedName>
</protein>
<dbReference type="CTD" id="78776485"/>
<evidence type="ECO:0000313" key="1">
    <source>
        <dbReference type="EMBL" id="KAF1750566.1"/>
    </source>
</evidence>
<dbReference type="GeneID" id="78776485"/>
<dbReference type="Proteomes" id="UP000483820">
    <property type="component" value="Chromosome V"/>
</dbReference>